<dbReference type="SUPFAM" id="SSF53784">
    <property type="entry name" value="Phosphofructokinase"/>
    <property type="match status" value="1"/>
</dbReference>
<dbReference type="GO" id="GO:0009749">
    <property type="term" value="P:response to glucose"/>
    <property type="evidence" value="ECO:0007669"/>
    <property type="project" value="TreeGrafter"/>
</dbReference>
<evidence type="ECO:0000256" key="3">
    <source>
        <dbReference type="ARBA" id="ARBA00022490"/>
    </source>
</evidence>
<keyword evidence="7" id="KW-0460">Magnesium</keyword>
<dbReference type="PANTHER" id="PTHR43650">
    <property type="entry name" value="PYROPHOSPHATE--FRUCTOSE 6-PHOSPHATE 1-PHOSPHOTRANSFERASE"/>
    <property type="match status" value="1"/>
</dbReference>
<evidence type="ECO:0000259" key="11">
    <source>
        <dbReference type="Pfam" id="PF00365"/>
    </source>
</evidence>
<evidence type="ECO:0000256" key="5">
    <source>
        <dbReference type="ARBA" id="ARBA00022723"/>
    </source>
</evidence>
<keyword evidence="8" id="KW-0324">Glycolysis</keyword>
<evidence type="ECO:0000256" key="2">
    <source>
        <dbReference type="ARBA" id="ARBA00003138"/>
    </source>
</evidence>
<evidence type="ECO:0000256" key="8">
    <source>
        <dbReference type="ARBA" id="ARBA00023152"/>
    </source>
</evidence>
<dbReference type="GO" id="GO:0046872">
    <property type="term" value="F:metal ion binding"/>
    <property type="evidence" value="ECO:0007669"/>
    <property type="project" value="UniProtKB-KW"/>
</dbReference>
<dbReference type="InterPro" id="IPR000023">
    <property type="entry name" value="Phosphofructokinase_dom"/>
</dbReference>
<dbReference type="PIRSF" id="PIRSF036482">
    <property type="entry name" value="PPi_PFK_TM0289"/>
    <property type="match status" value="1"/>
</dbReference>
<keyword evidence="13" id="KW-1185">Reference proteome</keyword>
<evidence type="ECO:0000256" key="4">
    <source>
        <dbReference type="ARBA" id="ARBA00022679"/>
    </source>
</evidence>
<accession>A0A6P2C1R4</accession>
<evidence type="ECO:0000256" key="7">
    <source>
        <dbReference type="ARBA" id="ARBA00022842"/>
    </source>
</evidence>
<name>A0A6P2C1R4_9ACTN</name>
<comment type="similarity">
    <text evidence="9">Belongs to the phosphofructokinase type A (PFKA) family.</text>
</comment>
<dbReference type="GO" id="GO:0003872">
    <property type="term" value="F:6-phosphofructokinase activity"/>
    <property type="evidence" value="ECO:0007669"/>
    <property type="project" value="InterPro"/>
</dbReference>
<evidence type="ECO:0000256" key="6">
    <source>
        <dbReference type="ARBA" id="ARBA00022777"/>
    </source>
</evidence>
<dbReference type="PANTHER" id="PTHR43650:SF1">
    <property type="entry name" value="PYROPHOSPHATE--FRUCTOSE 6-PHOSPHATE 1-PHOSPHOTRANSFERASE SUBUNIT BETA 2"/>
    <property type="match status" value="1"/>
</dbReference>
<sequence length="414" mass="45331">MNSVISAATIEARNRGWDVVGIMDGFHHLIEGHLEEARQLSITDVSRIHLQGGSIIRTSRANPTVRDEAADDPDWRLHACLKSLRKLGIDALVTIGGDDTAFSASRLAEAAGTLRVAHVPKTIDNDLPLPVGMPTFGFETARSVGVQLVSNLMTDAMTTQRWYLVVAMGRSAGHLALGIGKSAGATLSLIAEEFPRDSPIALSHLVDILETAMLKRIAHGRPFGVAVLAEGIGLRLRQDELHDAMPEIERDEHGNIRLAELELDRLLANQVKDRFKERGQKVTVEGKNIGYELRCAPPVPYDIEYTRDLGYGAVDYLGQALAGDEPGGMITIQEGHMVALPFGSFSDPQTGRVRIRQVNVESSSYRVAREYMIRLDQRDLDDPDRLRLIAAAAGLTPQAFRERFGYLGNTAGSR</sequence>
<comment type="cofactor">
    <cofactor evidence="1">
        <name>Mg(2+)</name>
        <dbReference type="ChEBI" id="CHEBI:18420"/>
    </cofactor>
</comment>
<dbReference type="NCBIfam" id="NF041103">
    <property type="entry name" value="PFKA_PPi_Ttgales"/>
    <property type="match status" value="1"/>
</dbReference>
<dbReference type="Gene3D" id="3.40.50.460">
    <property type="entry name" value="Phosphofructokinase domain"/>
    <property type="match status" value="1"/>
</dbReference>
<dbReference type="EMBL" id="RPFW01000002">
    <property type="protein sequence ID" value="TVZ05304.1"/>
    <property type="molecule type" value="Genomic_DNA"/>
</dbReference>
<comment type="catalytic activity">
    <reaction evidence="10">
        <text>beta-D-fructose 6-phosphate + diphosphate = beta-D-fructose 1,6-bisphosphate + phosphate + H(+)</text>
        <dbReference type="Rhea" id="RHEA:13613"/>
        <dbReference type="ChEBI" id="CHEBI:15378"/>
        <dbReference type="ChEBI" id="CHEBI:32966"/>
        <dbReference type="ChEBI" id="CHEBI:33019"/>
        <dbReference type="ChEBI" id="CHEBI:43474"/>
        <dbReference type="ChEBI" id="CHEBI:57634"/>
        <dbReference type="EC" id="2.7.1.90"/>
    </reaction>
</comment>
<dbReference type="Gene3D" id="3.40.50.450">
    <property type="match status" value="1"/>
</dbReference>
<evidence type="ECO:0000256" key="10">
    <source>
        <dbReference type="ARBA" id="ARBA00048072"/>
    </source>
</evidence>
<dbReference type="GO" id="GO:0006002">
    <property type="term" value="P:fructose 6-phosphate metabolic process"/>
    <property type="evidence" value="ECO:0007669"/>
    <property type="project" value="InterPro"/>
</dbReference>
<gene>
    <name evidence="12" type="ORF">EAS64_12065</name>
</gene>
<protein>
    <submittedName>
        <fullName evidence="12">6-phosphofructokinase</fullName>
    </submittedName>
</protein>
<dbReference type="Proteomes" id="UP000460272">
    <property type="component" value="Unassembled WGS sequence"/>
</dbReference>
<dbReference type="UniPathway" id="UPA00109">
    <property type="reaction ID" value="UER00182"/>
</dbReference>
<evidence type="ECO:0000313" key="13">
    <source>
        <dbReference type="Proteomes" id="UP000460272"/>
    </source>
</evidence>
<comment type="function">
    <text evidence="2">Catalyzes the phosphorylation of D-fructose 6-phosphate, the first committing step of glycolysis. Uses inorganic phosphate (PPi) as phosphoryl donor instead of ATP like common ATP-dependent phosphofructokinases (ATP-PFKs), which renders the reaction reversible, and can thus function both in glycolysis and gluconeogenesis. Consistently, PPi-PFK can replace the enzymes of both the forward (ATP-PFK) and reverse (fructose-bisphosphatase (FBPase)) reactions.</text>
</comment>
<dbReference type="InterPro" id="IPR011403">
    <property type="entry name" value="PPi-PFK_TM0289"/>
</dbReference>
<evidence type="ECO:0000313" key="12">
    <source>
        <dbReference type="EMBL" id="TVZ05304.1"/>
    </source>
</evidence>
<comment type="caution">
    <text evidence="12">The sequence shown here is derived from an EMBL/GenBank/DDBJ whole genome shotgun (WGS) entry which is preliminary data.</text>
</comment>
<keyword evidence="5" id="KW-0479">Metal-binding</keyword>
<feature type="domain" description="Phosphofructokinase" evidence="11">
    <location>
        <begin position="1"/>
        <end position="316"/>
    </location>
</feature>
<evidence type="ECO:0000256" key="9">
    <source>
        <dbReference type="ARBA" id="ARBA00038478"/>
    </source>
</evidence>
<dbReference type="InterPro" id="IPR035966">
    <property type="entry name" value="PKF_sf"/>
</dbReference>
<dbReference type="PRINTS" id="PR00476">
    <property type="entry name" value="PHFRCTKINASE"/>
</dbReference>
<evidence type="ECO:0000256" key="1">
    <source>
        <dbReference type="ARBA" id="ARBA00001946"/>
    </source>
</evidence>
<dbReference type="GO" id="GO:0047334">
    <property type="term" value="F:diphosphate-fructose-6-phosphate 1-phosphotransferase activity"/>
    <property type="evidence" value="ECO:0007669"/>
    <property type="project" value="UniProtKB-EC"/>
</dbReference>
<dbReference type="AlphaFoldDB" id="A0A6P2C1R4"/>
<dbReference type="GO" id="GO:0005829">
    <property type="term" value="C:cytosol"/>
    <property type="evidence" value="ECO:0007669"/>
    <property type="project" value="TreeGrafter"/>
</dbReference>
<reference evidence="12 13" key="1">
    <citation type="submission" date="2018-11" db="EMBL/GenBank/DDBJ databases">
        <title>Trebonia kvetii gen.nov., sp.nov., a novel acidophilic actinobacterium, and proposal of the new actinobacterial family Treboniaceae fam. nov.</title>
        <authorList>
            <person name="Rapoport D."/>
            <person name="Sagova-Mareckova M."/>
            <person name="Sedlacek I."/>
            <person name="Provaznik J."/>
            <person name="Kralova S."/>
            <person name="Pavlinic D."/>
            <person name="Benes V."/>
            <person name="Kopecky J."/>
        </authorList>
    </citation>
    <scope>NUCLEOTIDE SEQUENCE [LARGE SCALE GENOMIC DNA]</scope>
    <source>
        <strain evidence="12 13">15Tr583</strain>
    </source>
</reference>
<proteinExistence type="inferred from homology"/>
<dbReference type="OrthoDB" id="9802503at2"/>
<dbReference type="InterPro" id="IPR022953">
    <property type="entry name" value="ATP_PFK"/>
</dbReference>
<organism evidence="12 13">
    <name type="scientific">Trebonia kvetii</name>
    <dbReference type="NCBI Taxonomy" id="2480626"/>
    <lineage>
        <taxon>Bacteria</taxon>
        <taxon>Bacillati</taxon>
        <taxon>Actinomycetota</taxon>
        <taxon>Actinomycetes</taxon>
        <taxon>Streptosporangiales</taxon>
        <taxon>Treboniaceae</taxon>
        <taxon>Trebonia</taxon>
    </lineage>
</organism>
<keyword evidence="4" id="KW-0808">Transferase</keyword>
<dbReference type="Pfam" id="PF00365">
    <property type="entry name" value="PFK"/>
    <property type="match status" value="1"/>
</dbReference>
<keyword evidence="3" id="KW-0963">Cytoplasm</keyword>
<dbReference type="InterPro" id="IPR054846">
    <property type="entry name" value="PFKA_PPi_Ttgales"/>
</dbReference>
<keyword evidence="6 12" id="KW-0418">Kinase</keyword>